<dbReference type="Proteomes" id="UP001189429">
    <property type="component" value="Unassembled WGS sequence"/>
</dbReference>
<protein>
    <submittedName>
        <fullName evidence="2">Uncharacterized protein</fullName>
    </submittedName>
</protein>
<sequence>MPRTHTEVPCADRGDILRDRPRPPSRPDPRCNRCPCYGQREVSSYQQNISGAWLERDKCASRLDCAPKKGFSGNYRSQRQPEVVQQVLDEMIMGDLEPTATSVRHLIKKHEQSKRRGRCKKELGKTAVLPVDATHLQPDGPRRDLVEKELGEVQQVKIQQSADRPGSGRAGSGSDRGGRGGSLKSFTTKQQNILRAGVLAMGRAITGLVGSIMKVSTQPRADFAEACCSPTTRLTTGMMAEGFECQRLNLERGCEFHATESTEK</sequence>
<evidence type="ECO:0000313" key="3">
    <source>
        <dbReference type="Proteomes" id="UP001189429"/>
    </source>
</evidence>
<gene>
    <name evidence="2" type="ORF">PCOR1329_LOCUS43720</name>
</gene>
<feature type="non-terminal residue" evidence="2">
    <location>
        <position position="264"/>
    </location>
</feature>
<feature type="compositionally biased region" description="Basic and acidic residues" evidence="1">
    <location>
        <begin position="1"/>
        <end position="31"/>
    </location>
</feature>
<comment type="caution">
    <text evidence="2">The sequence shown here is derived from an EMBL/GenBank/DDBJ whole genome shotgun (WGS) entry which is preliminary data.</text>
</comment>
<accession>A0ABN9TZ18</accession>
<organism evidence="2 3">
    <name type="scientific">Prorocentrum cordatum</name>
    <dbReference type="NCBI Taxonomy" id="2364126"/>
    <lineage>
        <taxon>Eukaryota</taxon>
        <taxon>Sar</taxon>
        <taxon>Alveolata</taxon>
        <taxon>Dinophyceae</taxon>
        <taxon>Prorocentrales</taxon>
        <taxon>Prorocentraceae</taxon>
        <taxon>Prorocentrum</taxon>
    </lineage>
</organism>
<evidence type="ECO:0000256" key="1">
    <source>
        <dbReference type="SAM" id="MobiDB-lite"/>
    </source>
</evidence>
<proteinExistence type="predicted"/>
<name>A0ABN9TZ18_9DINO</name>
<reference evidence="2" key="1">
    <citation type="submission" date="2023-10" db="EMBL/GenBank/DDBJ databases">
        <authorList>
            <person name="Chen Y."/>
            <person name="Shah S."/>
            <person name="Dougan E. K."/>
            <person name="Thang M."/>
            <person name="Chan C."/>
        </authorList>
    </citation>
    <scope>NUCLEOTIDE SEQUENCE [LARGE SCALE GENOMIC DNA]</scope>
</reference>
<evidence type="ECO:0000313" key="2">
    <source>
        <dbReference type="EMBL" id="CAK0851603.1"/>
    </source>
</evidence>
<feature type="region of interest" description="Disordered" evidence="1">
    <location>
        <begin position="1"/>
        <end position="32"/>
    </location>
</feature>
<keyword evidence="3" id="KW-1185">Reference proteome</keyword>
<dbReference type="EMBL" id="CAUYUJ010015255">
    <property type="protein sequence ID" value="CAK0851603.1"/>
    <property type="molecule type" value="Genomic_DNA"/>
</dbReference>
<feature type="region of interest" description="Disordered" evidence="1">
    <location>
        <begin position="157"/>
        <end position="186"/>
    </location>
</feature>
<feature type="compositionally biased region" description="Gly residues" evidence="1">
    <location>
        <begin position="168"/>
        <end position="181"/>
    </location>
</feature>